<feature type="transmembrane region" description="Helical" evidence="1">
    <location>
        <begin position="338"/>
        <end position="357"/>
    </location>
</feature>
<feature type="transmembrane region" description="Helical" evidence="1">
    <location>
        <begin position="314"/>
        <end position="332"/>
    </location>
</feature>
<comment type="caution">
    <text evidence="2">The sequence shown here is derived from an EMBL/GenBank/DDBJ whole genome shotgun (WGS) entry which is preliminary data.</text>
</comment>
<gene>
    <name evidence="2" type="ORF">JAV76_03435</name>
</gene>
<dbReference type="Pfam" id="PF20176">
    <property type="entry name" value="DUF6541"/>
    <property type="match status" value="1"/>
</dbReference>
<feature type="transmembrane region" description="Helical" evidence="1">
    <location>
        <begin position="227"/>
        <end position="252"/>
    </location>
</feature>
<keyword evidence="3" id="KW-1185">Reference proteome</keyword>
<evidence type="ECO:0000313" key="3">
    <source>
        <dbReference type="Proteomes" id="UP000602087"/>
    </source>
</evidence>
<feature type="transmembrane region" description="Helical" evidence="1">
    <location>
        <begin position="525"/>
        <end position="546"/>
    </location>
</feature>
<name>A0A934I8C5_9MICO</name>
<evidence type="ECO:0000313" key="2">
    <source>
        <dbReference type="EMBL" id="MBI9114065.1"/>
    </source>
</evidence>
<dbReference type="RefSeq" id="WP_198732612.1">
    <property type="nucleotide sequence ID" value="NZ_JAEINH010000002.1"/>
</dbReference>
<feature type="transmembrane region" description="Helical" evidence="1">
    <location>
        <begin position="259"/>
        <end position="276"/>
    </location>
</feature>
<keyword evidence="1" id="KW-1133">Transmembrane helix</keyword>
<feature type="transmembrane region" description="Helical" evidence="1">
    <location>
        <begin position="144"/>
        <end position="165"/>
    </location>
</feature>
<dbReference type="Proteomes" id="UP000602087">
    <property type="component" value="Unassembled WGS sequence"/>
</dbReference>
<dbReference type="InterPro" id="IPR046671">
    <property type="entry name" value="DUF6541"/>
</dbReference>
<feature type="transmembrane region" description="Helical" evidence="1">
    <location>
        <begin position="448"/>
        <end position="466"/>
    </location>
</feature>
<accession>A0A934I8C5</accession>
<feature type="transmembrane region" description="Helical" evidence="1">
    <location>
        <begin position="486"/>
        <end position="504"/>
    </location>
</feature>
<dbReference type="EMBL" id="JAEINH010000002">
    <property type="protein sequence ID" value="MBI9114065.1"/>
    <property type="molecule type" value="Genomic_DNA"/>
</dbReference>
<feature type="transmembrane region" description="Helical" evidence="1">
    <location>
        <begin position="32"/>
        <end position="55"/>
    </location>
</feature>
<evidence type="ECO:0000256" key="1">
    <source>
        <dbReference type="SAM" id="Phobius"/>
    </source>
</evidence>
<feature type="transmembrane region" description="Helical" evidence="1">
    <location>
        <begin position="288"/>
        <end position="307"/>
    </location>
</feature>
<keyword evidence="1" id="KW-0472">Membrane</keyword>
<protein>
    <submittedName>
        <fullName evidence="2">Uncharacterized protein</fullName>
    </submittedName>
</protein>
<reference evidence="2" key="1">
    <citation type="submission" date="2020-12" db="EMBL/GenBank/DDBJ databases">
        <title>Sanguibacter suaedae sp. nov., isolated from Suaeda aralocaspica.</title>
        <authorList>
            <person name="Ma Q."/>
        </authorList>
    </citation>
    <scope>NUCLEOTIDE SEQUENCE</scope>
    <source>
        <strain evidence="2">YZGR15</strain>
    </source>
</reference>
<feature type="transmembrane region" description="Helical" evidence="1">
    <location>
        <begin position="369"/>
        <end position="388"/>
    </location>
</feature>
<organism evidence="2 3">
    <name type="scientific">Sanguibacter suaedae</name>
    <dbReference type="NCBI Taxonomy" id="2795737"/>
    <lineage>
        <taxon>Bacteria</taxon>
        <taxon>Bacillati</taxon>
        <taxon>Actinomycetota</taxon>
        <taxon>Actinomycetes</taxon>
        <taxon>Micrococcales</taxon>
        <taxon>Sanguibacteraceae</taxon>
        <taxon>Sanguibacter</taxon>
    </lineage>
</organism>
<proteinExistence type="predicted"/>
<dbReference type="AlphaFoldDB" id="A0A934I8C5"/>
<feature type="transmembrane region" description="Helical" evidence="1">
    <location>
        <begin position="61"/>
        <end position="84"/>
    </location>
</feature>
<feature type="transmembrane region" description="Helical" evidence="1">
    <location>
        <begin position="6"/>
        <end position="25"/>
    </location>
</feature>
<sequence>MVWLELVCACAVLAVVLIVPGAVMLRAAGLRWLVALGSGPPLSALVYAVLAPVLAASGVPWNLVSVTAAVVVIVAIGSLVCVTLRRRPGGRDRLPQTGLTSDAAAAAEGRTGVQARGELHVPTPQALTPHAATILGRTVPWRTAFVATVLVSTTVFVVPTVLGMGSPDAPLQQWDGVFHLNGVALVQETGVASSLDGLYGEGRSVYYPAVWHSMVALVPPVVAPPVVAANASTLVMGSVGWLLGLGAFATAVFPGRRGVVLVAVALGSAFSMFPTVQLSTLSQWPNGLSVMLVPGAAALVVLSVHGWQRLGSAAHRALLTSAALASVAGVGAAHGSGVFGGLLVVGPLVLAAVATGVRSLWSSGRRARVVVPAAVLGAVMVVAVVVLSRSSVLQVLMNFERLPQRTYVVSVPRTLLDMVLWPAPGNVVLSVAVVVGAVVLLRRRQERWLVASGVLVVAFVAFAAGPDNPLRALTGIWYTQAARIEALYPVVASLVGAVGVVTIAERAAARWERRRPSGGSARSSPGPVGSAVVAVLAVAFVTSAGFQTPQRVHRFAEAYDPEEIMWGTMLSAEELALVRSAGDLLPEDALVLGDPHNGAAFFYGVGGRDVLLPQLGTSAMDATQTYLRENFRDVDVDPKVCELVRERGVTHFYEDTATVEDGAKVDPESPGLHDVDTSDGFEVVAVAGTATLYEIQACG</sequence>
<feature type="transmembrane region" description="Helical" evidence="1">
    <location>
        <begin position="419"/>
        <end position="441"/>
    </location>
</feature>
<keyword evidence="1" id="KW-0812">Transmembrane</keyword>